<dbReference type="SMART" id="SM01359">
    <property type="entry name" value="A2M_N_2"/>
    <property type="match status" value="1"/>
</dbReference>
<dbReference type="PANTHER" id="PTHR40094">
    <property type="entry name" value="ALPHA-2-MACROGLOBULIN HOMOLOG"/>
    <property type="match status" value="1"/>
</dbReference>
<reference evidence="6 8" key="1">
    <citation type="submission" date="2018-08" db="EMBL/GenBank/DDBJ databases">
        <authorList>
            <consortium name="NARMS: The National Antimicrobial Resistance Monitoring System"/>
        </authorList>
    </citation>
    <scope>NUCLEOTIDE SEQUENCE [LARGE SCALE GENOMIC DNA]</scope>
    <source>
        <strain evidence="6 8">CVM N17C171</strain>
        <strain evidence="5 7">FSIS1711007</strain>
    </source>
</reference>
<dbReference type="InterPro" id="IPR011626">
    <property type="entry name" value="Alpha-macroglobulin_TED"/>
</dbReference>
<dbReference type="InterPro" id="IPR011625">
    <property type="entry name" value="A2M_N_BRD"/>
</dbReference>
<comment type="caution">
    <text evidence="6">The sequence shown here is derived from an EMBL/GenBank/DDBJ whole genome shotgun (WGS) entry which is preliminary data.</text>
</comment>
<dbReference type="InterPro" id="IPR021868">
    <property type="entry name" value="Alpha_2_Macroglob_MG3"/>
</dbReference>
<feature type="domain" description="Alpha-2-macroglobulin" evidence="4">
    <location>
        <begin position="1104"/>
        <end position="1193"/>
    </location>
</feature>
<evidence type="ECO:0000313" key="7">
    <source>
        <dbReference type="Proteomes" id="UP000409545"/>
    </source>
</evidence>
<dbReference type="Proteomes" id="UP000409545">
    <property type="component" value="Unassembled WGS sequence"/>
</dbReference>
<dbReference type="Gene3D" id="2.60.40.1930">
    <property type="match status" value="1"/>
</dbReference>
<sequence>MLKNILISLILSFLLIACGGEKNKNSSELIRAQSQGLLKNHEAIFVEFKEAIVDFDEMSIDAKINSKNSKILLTKASDSRFLLDLTYLEANQNYKIEFIYKNIPIVLEFQTGWIENFTYKAQLEQDEEKAYLHLNYSFGSTYNWQFEDKTQEGLKITLDGKDLAFSLGEFSLDTDDIKLLDRPQELVLTYDEKIMGFKEAKVLQFQIPSKSKNNDFRLISAEEKDQIATLKFSKELAENQAFQDFIQISPELNFRAWSIGKELKISANFEPGEKYKVKIAKGLKSNQGLINQGEEANIILQKDLDPSLVFANDGVFLPSGAEYQVYIKSRNVKKIHLKVSQIFANNISEYLRYKNLVGKKDDSTQEAFYSSDGFNYVAKNVIDKKIELKNQKNTWINTALDLSDLKGKTGIFSVSLSVDANDLDYKGENVYRIINKASVSKNLIFSNIALSAQNLNKQLVVHARDFSKNEALENVKIELVSKQNQILQSQNTNSNGDVKFQIQEDDEILYILASKENQISVLRFSNPLSTDGYDVEGDQNHEMIKAFIYTDRGVYRAGDSVHLSVVARENTNPLKHPISFTLINPKNQKVIENQILKSQNDIYYTQIHLDKNAINGLYRAIFNIAGVEFSKDILVQSVVPNRIKVELNADENRSLDDGNLNYELSSKYLFGALASNLKYQSFVYFSPKNYHNSKYKDYIFINPSSLIIRASADDKGNLDEKGRVQSSVEIPENILNSQGYNFNARIVSEVFEKGGRSVKAVRDVNLNRYDYFVGMKALTNSYVSEGETIDFYAIVSDLKENLVSGKTLEYRIYQNDYYWWWDYDSYDEFLRSIKQDHNTKLIEKGELTSSSEPMKFSFNTSNYYGQMFIELIDKESGISAGQSFYVSSWGEPSYADVVSSLKIKSDKNKYKIGQSAKIEFESVAGAKALITLSSNSKIIDRFVMDTQGESTSIELAMKKEYAPNIYVSVSLFQDYNKIDNDRALRLFGVIPLYVEDENTKLNLELKTPDKILPNSDFEIEIQSKDKRAFNYTVAIVDEGLLDLTDFKTPDIWEGFYAKTGFTLKTYDTYSQIIPKFTGGDSVSKIGNLRADKNRDDSAQRFKPVVLFNAPARSDEAGFAKLKFKMPSYMGLVRVMVVANENDAYGSISKDMQVSAPLVLLETLPRTLKIGDNFTLLTQIFKTENRIKNATLSVRSKNSLIKISPDTQAIDFKNATNLEVMMDANVSDNRIGKELLEFELKSENYTYKNEIEIDIKPINAYTYENNTSLIKAGESKEFIIKDYILGTTNATLKLSPTPILDMDKRIKYLLNYPYGCIEQTTSAVLPQLFLDKFSTEFDKQKAINNINAAIERYANFQTADGGFAYWQGGDESNAWGSNYAGMFLILAKQNGYFVPDSMYERWLKYEQNFVQKSIYHDYMMDIKANSLYLLAMAKKPNISEMNLLYDSLNTLSTEAKWQLAAAYKLAGVEDTAKQIASKISIEPDSKYSSYTYGSLIRDEAIIANAYKQIYGTNNEELLQKISDTLLSKDYLSTQSTGYALYALAMGANLENMNENFMDATLKIGDQVHTIDQNQMQIFSFNNEKAIINANKDIFVSFGVEGVKAGENSAFSNKISLDRAFYDEKGNKISPSEIGSGQTFYMRISASLNEGANYVSNIALTQILPSGWEVSNTLLDDNTPSFIKNSSYDFIDVRDDKIMWFFSLNKNRTHHFYIKLNAITPGSYTLSGAYVEAMYDDTYRALSESEKVVVKR</sequence>
<dbReference type="Gene3D" id="1.50.10.20">
    <property type="match status" value="1"/>
</dbReference>
<protein>
    <submittedName>
        <fullName evidence="6">Alpha-2-macroglobulin</fullName>
    </submittedName>
</protein>
<dbReference type="Pfam" id="PF17973">
    <property type="entry name" value="bMG10"/>
    <property type="match status" value="1"/>
</dbReference>
<evidence type="ECO:0000256" key="2">
    <source>
        <dbReference type="ARBA" id="ARBA00022729"/>
    </source>
</evidence>
<dbReference type="InterPro" id="IPR008930">
    <property type="entry name" value="Terpenoid_cyclase/PrenylTrfase"/>
</dbReference>
<gene>
    <name evidence="5" type="ORF">B9Q54_07000</name>
    <name evidence="6" type="ORF">DYU70_07665</name>
</gene>
<dbReference type="InterPro" id="IPR041462">
    <property type="entry name" value="Bact_A2M_MG6"/>
</dbReference>
<dbReference type="InterPro" id="IPR001599">
    <property type="entry name" value="Macroglobln_a2"/>
</dbReference>
<proteinExistence type="inferred from homology"/>
<dbReference type="Pfam" id="PF11974">
    <property type="entry name" value="bMG3"/>
    <property type="match status" value="1"/>
</dbReference>
<evidence type="ECO:0000259" key="4">
    <source>
        <dbReference type="SMART" id="SM01360"/>
    </source>
</evidence>
<dbReference type="InterPro" id="IPR051802">
    <property type="entry name" value="YfhM-like"/>
</dbReference>
<dbReference type="SUPFAM" id="SSF48239">
    <property type="entry name" value="Terpenoid cyclases/Protein prenyltransferases"/>
    <property type="match status" value="1"/>
</dbReference>
<evidence type="ECO:0000313" key="6">
    <source>
        <dbReference type="EMBL" id="EAL9205025.1"/>
    </source>
</evidence>
<dbReference type="SMART" id="SM01360">
    <property type="entry name" value="A2M"/>
    <property type="match status" value="1"/>
</dbReference>
<dbReference type="Pfam" id="PF01835">
    <property type="entry name" value="MG2"/>
    <property type="match status" value="1"/>
</dbReference>
<dbReference type="InterPro" id="IPR041246">
    <property type="entry name" value="Bact_MG10"/>
</dbReference>
<dbReference type="GO" id="GO:0004866">
    <property type="term" value="F:endopeptidase inhibitor activity"/>
    <property type="evidence" value="ECO:0007669"/>
    <property type="project" value="InterPro"/>
</dbReference>
<feature type="domain" description="Alpha-2-macroglobulin bait region" evidence="3">
    <location>
        <begin position="901"/>
        <end position="1043"/>
    </location>
</feature>
<evidence type="ECO:0000259" key="3">
    <source>
        <dbReference type="SMART" id="SM01359"/>
    </source>
</evidence>
<evidence type="ECO:0000256" key="1">
    <source>
        <dbReference type="ARBA" id="ARBA00010556"/>
    </source>
</evidence>
<dbReference type="CDD" id="cd02891">
    <property type="entry name" value="A2M_like"/>
    <property type="match status" value="1"/>
</dbReference>
<dbReference type="Pfam" id="PF17972">
    <property type="entry name" value="bMG5"/>
    <property type="match status" value="1"/>
</dbReference>
<dbReference type="Proteomes" id="UP000411403">
    <property type="component" value="Unassembled WGS sequence"/>
</dbReference>
<dbReference type="RefSeq" id="WP_002795199.1">
    <property type="nucleotide sequence ID" value="NZ_CP018900.1"/>
</dbReference>
<dbReference type="SMART" id="SM01419">
    <property type="entry name" value="Thiol-ester_cl"/>
    <property type="match status" value="1"/>
</dbReference>
<dbReference type="EMBL" id="AACSIE010000008">
    <property type="protein sequence ID" value="EAL9205025.1"/>
    <property type="molecule type" value="Genomic_DNA"/>
</dbReference>
<dbReference type="Pfam" id="PF17962">
    <property type="entry name" value="bMG6"/>
    <property type="match status" value="1"/>
</dbReference>
<dbReference type="PANTHER" id="PTHR40094:SF1">
    <property type="entry name" value="UBIQUITIN DOMAIN-CONTAINING PROTEIN"/>
    <property type="match status" value="1"/>
</dbReference>
<keyword evidence="2" id="KW-0732">Signal</keyword>
<dbReference type="InterPro" id="IPR047565">
    <property type="entry name" value="Alpha-macroglob_thiol-ester_cl"/>
</dbReference>
<accession>A0A3Z8EY93</accession>
<dbReference type="Pfam" id="PF00207">
    <property type="entry name" value="A2M"/>
    <property type="match status" value="1"/>
</dbReference>
<dbReference type="Pfam" id="PF07703">
    <property type="entry name" value="A2M_BRD"/>
    <property type="match status" value="1"/>
</dbReference>
<dbReference type="Pfam" id="PF07678">
    <property type="entry name" value="TED_complement"/>
    <property type="match status" value="1"/>
</dbReference>
<dbReference type="InterPro" id="IPR002890">
    <property type="entry name" value="MG2"/>
</dbReference>
<organism evidence="6 8">
    <name type="scientific">Campylobacter coli</name>
    <dbReference type="NCBI Taxonomy" id="195"/>
    <lineage>
        <taxon>Bacteria</taxon>
        <taxon>Pseudomonadati</taxon>
        <taxon>Campylobacterota</taxon>
        <taxon>Epsilonproteobacteria</taxon>
        <taxon>Campylobacterales</taxon>
        <taxon>Campylobacteraceae</taxon>
        <taxon>Campylobacter</taxon>
    </lineage>
</organism>
<dbReference type="PROSITE" id="PS51257">
    <property type="entry name" value="PROKAR_LIPOPROTEIN"/>
    <property type="match status" value="1"/>
</dbReference>
<dbReference type="EMBL" id="AACGUZ010000012">
    <property type="protein sequence ID" value="EAK5104011.1"/>
    <property type="molecule type" value="Genomic_DNA"/>
</dbReference>
<evidence type="ECO:0000313" key="5">
    <source>
        <dbReference type="EMBL" id="EAK5104011.1"/>
    </source>
</evidence>
<name>A0A3Z8EY93_CAMCO</name>
<dbReference type="GO" id="GO:0005615">
    <property type="term" value="C:extracellular space"/>
    <property type="evidence" value="ECO:0007669"/>
    <property type="project" value="InterPro"/>
</dbReference>
<evidence type="ECO:0000313" key="8">
    <source>
        <dbReference type="Proteomes" id="UP000411403"/>
    </source>
</evidence>
<dbReference type="InterPro" id="IPR041203">
    <property type="entry name" value="Bact_A2M_MG5"/>
</dbReference>
<comment type="similarity">
    <text evidence="1">Belongs to the protease inhibitor I39 (alpha-2-macroglobulin) family. Bacterial alpha-2-macroglobulin subfamily.</text>
</comment>